<reference evidence="1" key="2">
    <citation type="submission" date="2018-05" db="EMBL/GenBank/DDBJ databases">
        <title>OmerRS3 (Oryza meridionalis Reference Sequence Version 3).</title>
        <authorList>
            <person name="Zhang J."/>
            <person name="Kudrna D."/>
            <person name="Lee S."/>
            <person name="Talag J."/>
            <person name="Welchert J."/>
            <person name="Wing R.A."/>
        </authorList>
    </citation>
    <scope>NUCLEOTIDE SEQUENCE [LARGE SCALE GENOMIC DNA]</scope>
    <source>
        <strain evidence="1">cv. OR44</strain>
    </source>
</reference>
<dbReference type="Proteomes" id="UP000008021">
    <property type="component" value="Chromosome 7"/>
</dbReference>
<protein>
    <submittedName>
        <fullName evidence="1">Uncharacterized protein</fullName>
    </submittedName>
</protein>
<proteinExistence type="predicted"/>
<dbReference type="EnsemblPlants" id="OMERI07G23210.1">
    <property type="protein sequence ID" value="OMERI07G23210.1"/>
    <property type="gene ID" value="OMERI07G23210"/>
</dbReference>
<sequence length="58" mass="6967">MLLLYPCWVTSPSFLRPWPVWHSSSSSSSSRKSWSSAKQFQLHQNWEWSWVELSHKMN</sequence>
<organism evidence="1">
    <name type="scientific">Oryza meridionalis</name>
    <dbReference type="NCBI Taxonomy" id="40149"/>
    <lineage>
        <taxon>Eukaryota</taxon>
        <taxon>Viridiplantae</taxon>
        <taxon>Streptophyta</taxon>
        <taxon>Embryophyta</taxon>
        <taxon>Tracheophyta</taxon>
        <taxon>Spermatophyta</taxon>
        <taxon>Magnoliopsida</taxon>
        <taxon>Liliopsida</taxon>
        <taxon>Poales</taxon>
        <taxon>Poaceae</taxon>
        <taxon>BOP clade</taxon>
        <taxon>Oryzoideae</taxon>
        <taxon>Oryzeae</taxon>
        <taxon>Oryzinae</taxon>
        <taxon>Oryza</taxon>
    </lineage>
</organism>
<evidence type="ECO:0000313" key="2">
    <source>
        <dbReference type="Proteomes" id="UP000008021"/>
    </source>
</evidence>
<accession>A0A0E0EGA3</accession>
<keyword evidence="2" id="KW-1185">Reference proteome</keyword>
<dbReference type="Gramene" id="OMERI07G23210.1">
    <property type="protein sequence ID" value="OMERI07G23210.1"/>
    <property type="gene ID" value="OMERI07G23210"/>
</dbReference>
<evidence type="ECO:0000313" key="1">
    <source>
        <dbReference type="EnsemblPlants" id="OMERI07G23210.1"/>
    </source>
</evidence>
<reference evidence="1" key="1">
    <citation type="submission" date="2015-04" db="UniProtKB">
        <authorList>
            <consortium name="EnsemblPlants"/>
        </authorList>
    </citation>
    <scope>IDENTIFICATION</scope>
</reference>
<dbReference type="HOGENOM" id="CLU_2982407_0_0_1"/>
<name>A0A0E0EGA3_9ORYZ</name>
<dbReference type="AlphaFoldDB" id="A0A0E0EGA3"/>